<reference evidence="3 4" key="1">
    <citation type="submission" date="2012-08" db="EMBL/GenBank/DDBJ databases">
        <authorList>
            <person name="Gan P.H.P."/>
            <person name="Ikeda K."/>
            <person name="Irieda H."/>
            <person name="Narusaka M."/>
            <person name="O'Connell R.J."/>
            <person name="Narusaka Y."/>
            <person name="Takano Y."/>
            <person name="Kubo Y."/>
            <person name="Shirasu K."/>
        </authorList>
    </citation>
    <scope>NUCLEOTIDE SEQUENCE [LARGE SCALE GENOMIC DNA]</scope>
    <source>
        <strain evidence="3 4">Nara gc5</strain>
    </source>
</reference>
<dbReference type="Proteomes" id="UP000011096">
    <property type="component" value="Unassembled WGS sequence"/>
</dbReference>
<evidence type="ECO:0000313" key="3">
    <source>
        <dbReference type="EMBL" id="KAF4482084.1"/>
    </source>
</evidence>
<protein>
    <submittedName>
        <fullName evidence="3">Amidase 1</fullName>
    </submittedName>
</protein>
<dbReference type="InterPro" id="IPR023631">
    <property type="entry name" value="Amidase_dom"/>
</dbReference>
<comment type="caution">
    <text evidence="3">The sequence shown here is derived from an EMBL/GenBank/DDBJ whole genome shotgun (WGS) entry which is preliminary data.</text>
</comment>
<dbReference type="GeneID" id="43603593"/>
<sequence length="677" mass="73550">MYLYAGDGSIYPYQYGATPDYAEHPFDLSLMLNQGLQLVCLAGIASALALRSPLIPVQAINGRDSVFQLGNSSFLATSASPLLEAPLNYKPVTVAATHIVATSPLITAQLLQDTFDRYLAEDDVFTEDFLETIIISSNYSSGLDATARSLVESIGSQILFLPASTNSTSSALPPGPVLLEAGEGTIKLSKVFRLYTDTYSNFVHGVYESDGEHKILNLVDPEWGYPLVPVPSRLYTQVDSRPLAGKRVGVKDIYDVKGLKTTLGSKAWTSMIGEANATAPSIQRIIDLGGVVVGKQKTSQFASAAHAWEWTDVYYPQNPRGDGYLSCSASSAGGACSIAAYEWLDFAIGSDTGQSMRQPAAFAGVYGNRPSQGIIDLTGAMPISYGTDTAGVFAKDPRDWVQFAKVWYDPALHQGSDLNELPDLDIPDARTFPKRILYPTDRLPLRNSAAEAVLTSFLDQIAKTMGLTVEKINITEKVETVTGRVYDGILTDLRTLWTYTQLKIVATPLLDYFSPNFPALDQPFRSSWWNRTLDAKEHTAALQRRHDDSEAWHSEVLFSTDDSCSESILIYDIGTGGLPSFREAYLNDSPGAALPDATGSKEAGSILASYFGSADFTIPIGQVSYYSNVTHQEVSMPVTINMVVKRGCDFVLFNFIEELALHGILAPVATGPRVFAS</sequence>
<dbReference type="Pfam" id="PF01425">
    <property type="entry name" value="Amidase"/>
    <property type="match status" value="1"/>
</dbReference>
<feature type="domain" description="Amidase" evidence="1">
    <location>
        <begin position="239"/>
        <end position="497"/>
    </location>
</feature>
<dbReference type="EMBL" id="ANPB02000005">
    <property type="protein sequence ID" value="KAF4482084.1"/>
    <property type="molecule type" value="Genomic_DNA"/>
</dbReference>
<evidence type="ECO:0000259" key="2">
    <source>
        <dbReference type="Pfam" id="PF26053"/>
    </source>
</evidence>
<accession>A0A7J6IXQ3</accession>
<dbReference type="InterPro" id="IPR036928">
    <property type="entry name" value="AS_sf"/>
</dbReference>
<dbReference type="OrthoDB" id="5423360at2759"/>
<proteinExistence type="predicted"/>
<dbReference type="RefSeq" id="XP_031883547.1">
    <property type="nucleotide sequence ID" value="XM_032019367.1"/>
</dbReference>
<dbReference type="PANTHER" id="PTHR46310:SF7">
    <property type="entry name" value="AMIDASE 1"/>
    <property type="match status" value="1"/>
</dbReference>
<dbReference type="Pfam" id="PF26053">
    <property type="entry name" value="DUF8016"/>
    <property type="match status" value="1"/>
</dbReference>
<evidence type="ECO:0000313" key="4">
    <source>
        <dbReference type="Proteomes" id="UP000011096"/>
    </source>
</evidence>
<dbReference type="Gene3D" id="3.90.1300.10">
    <property type="entry name" value="Amidase signature (AS) domain"/>
    <property type="match status" value="1"/>
</dbReference>
<dbReference type="InParanoid" id="A0A7J6IXQ3"/>
<dbReference type="InterPro" id="IPR058329">
    <property type="entry name" value="Arp1_N"/>
</dbReference>
<gene>
    <name evidence="3" type="primary">AMI1-6</name>
    <name evidence="3" type="ORF">CGGC5_v009915</name>
</gene>
<reference evidence="3 4" key="2">
    <citation type="submission" date="2020-04" db="EMBL/GenBank/DDBJ databases">
        <title>Genome sequencing and assembly of multiple isolates from the Colletotrichum gloeosporioides species complex.</title>
        <authorList>
            <person name="Gan P."/>
            <person name="Shirasu K."/>
        </authorList>
    </citation>
    <scope>NUCLEOTIDE SEQUENCE [LARGE SCALE GENOMIC DNA]</scope>
    <source>
        <strain evidence="3 4">Nara gc5</strain>
    </source>
</reference>
<dbReference type="PANTHER" id="PTHR46310">
    <property type="entry name" value="AMIDASE 1"/>
    <property type="match status" value="1"/>
</dbReference>
<feature type="domain" description="Scytalone dehydratase-like protein Arp1 N-terminal" evidence="2">
    <location>
        <begin position="93"/>
        <end position="193"/>
    </location>
</feature>
<organism evidence="3 4">
    <name type="scientific">Colletotrichum fructicola (strain Nara gc5)</name>
    <name type="common">Anthracnose fungus</name>
    <name type="synonym">Colletotrichum gloeosporioides (strain Nara gc5)</name>
    <dbReference type="NCBI Taxonomy" id="1213859"/>
    <lineage>
        <taxon>Eukaryota</taxon>
        <taxon>Fungi</taxon>
        <taxon>Dikarya</taxon>
        <taxon>Ascomycota</taxon>
        <taxon>Pezizomycotina</taxon>
        <taxon>Sordariomycetes</taxon>
        <taxon>Hypocreomycetidae</taxon>
        <taxon>Glomerellales</taxon>
        <taxon>Glomerellaceae</taxon>
        <taxon>Colletotrichum</taxon>
        <taxon>Colletotrichum gloeosporioides species complex</taxon>
    </lineage>
</organism>
<keyword evidence="4" id="KW-1185">Reference proteome</keyword>
<dbReference type="AlphaFoldDB" id="A0A7J6IXQ3"/>
<name>A0A7J6IXQ3_COLFN</name>
<dbReference type="SUPFAM" id="SSF75304">
    <property type="entry name" value="Amidase signature (AS) enzymes"/>
    <property type="match status" value="1"/>
</dbReference>
<evidence type="ECO:0000259" key="1">
    <source>
        <dbReference type="Pfam" id="PF01425"/>
    </source>
</evidence>